<keyword evidence="5" id="KW-1185">Reference proteome</keyword>
<sequence length="217" mass="22980">MQIDLTQPIETGMQTYPGDPPVAVHPHATHAGDGARVSSLECGSHTGTHVDAPAHTEPDGRTLDSYPLERFVFDAVRVDCRDLEARESIPASRVPDSDADLAAFWTGWDAHWGTDRYLEHPSLSPAAAETCADRGLDVAVDTLNPDPTPTEGAGADEPDGVPAHHALLGDDRLILENLTGLEAVGERFELRAYPLALAGDGAPVRAVGVRDGGDSSH</sequence>
<feature type="compositionally biased region" description="Polar residues" evidence="1">
    <location>
        <begin position="1"/>
        <end position="14"/>
    </location>
</feature>
<reference evidence="4" key="1">
    <citation type="submission" date="2012-02" db="EMBL/GenBank/DDBJ databases">
        <title>Complete sequence of chromosome of Natrinema pellirubrum DSM 15624.</title>
        <authorList>
            <person name="Lucas S."/>
            <person name="Han J."/>
            <person name="Lapidus A."/>
            <person name="Cheng J.-F."/>
            <person name="Goodwin L."/>
            <person name="Pitluck S."/>
            <person name="Peters L."/>
            <person name="Teshima H."/>
            <person name="Detter J.C."/>
            <person name="Han C."/>
            <person name="Tapia R."/>
            <person name="Land M."/>
            <person name="Hauser L."/>
            <person name="Kyrpides N."/>
            <person name="Ivanova N."/>
            <person name="Pagani I."/>
            <person name="Sproer C."/>
            <person name="Anderson I."/>
            <person name="Woyke T."/>
        </authorList>
    </citation>
    <scope>NUCLEOTIDE SEQUENCE [LARGE SCALE GENOMIC DNA]</scope>
    <source>
        <strain evidence="4">DSM 15624 / JCM 10476 / NCIMB 786</strain>
    </source>
</reference>
<name>L0JQ17_NATP1</name>
<dbReference type="PANTHER" id="PTHR31118">
    <property type="entry name" value="CYCLASE-LIKE PROTEIN 2"/>
    <property type="match status" value="1"/>
</dbReference>
<feature type="compositionally biased region" description="Basic and acidic residues" evidence="1">
    <location>
        <begin position="52"/>
        <end position="62"/>
    </location>
</feature>
<evidence type="ECO:0000256" key="1">
    <source>
        <dbReference type="SAM" id="MobiDB-lite"/>
    </source>
</evidence>
<reference evidence="3 5" key="3">
    <citation type="journal article" date="2014" name="PLoS Genet.">
        <title>Phylogenetically driven sequencing of extremely halophilic archaea reveals strategies for static and dynamic osmo-response.</title>
        <authorList>
            <person name="Becker E.A."/>
            <person name="Seitzer P.M."/>
            <person name="Tritt A."/>
            <person name="Larsen D."/>
            <person name="Krusor M."/>
            <person name="Yao A.I."/>
            <person name="Wu D."/>
            <person name="Madern D."/>
            <person name="Eisen J.A."/>
            <person name="Darling A.E."/>
            <person name="Facciotti M.T."/>
        </authorList>
    </citation>
    <scope>NUCLEOTIDE SEQUENCE [LARGE SCALE GENOMIC DNA]</scope>
    <source>
        <strain evidence="3 5">DSM 15624</strain>
    </source>
</reference>
<evidence type="ECO:0000313" key="4">
    <source>
        <dbReference type="Proteomes" id="UP000010843"/>
    </source>
</evidence>
<protein>
    <submittedName>
        <fullName evidence="3">Cyclase family protein</fullName>
    </submittedName>
    <submittedName>
        <fullName evidence="2">Metal-dependent hydrolase</fullName>
    </submittedName>
</protein>
<dbReference type="InterPro" id="IPR007325">
    <property type="entry name" value="KFase/CYL"/>
</dbReference>
<dbReference type="PATRIC" id="fig|797303.5.peg.1955"/>
<keyword evidence="2" id="KW-0378">Hydrolase</keyword>
<dbReference type="InterPro" id="IPR037175">
    <property type="entry name" value="KFase_sf"/>
</dbReference>
<dbReference type="EMBL" id="AOIE01000064">
    <property type="protein sequence ID" value="ELY75306.1"/>
    <property type="molecule type" value="Genomic_DNA"/>
</dbReference>
<dbReference type="Proteomes" id="UP000011593">
    <property type="component" value="Unassembled WGS sequence"/>
</dbReference>
<dbReference type="AlphaFoldDB" id="L0JQ17"/>
<evidence type="ECO:0000313" key="5">
    <source>
        <dbReference type="Proteomes" id="UP000011593"/>
    </source>
</evidence>
<dbReference type="GO" id="GO:0004061">
    <property type="term" value="F:arylformamidase activity"/>
    <property type="evidence" value="ECO:0007669"/>
    <property type="project" value="InterPro"/>
</dbReference>
<reference evidence="2" key="2">
    <citation type="submission" date="2012-02" db="EMBL/GenBank/DDBJ databases">
        <title>Complete sequence of chromosome of Natrinema pellirubrum DSM 15624.</title>
        <authorList>
            <consortium name="US DOE Joint Genome Institute"/>
            <person name="Lucas S."/>
            <person name="Han J."/>
            <person name="Lapidus A."/>
            <person name="Cheng J.-F."/>
            <person name="Goodwin L."/>
            <person name="Pitluck S."/>
            <person name="Peters L."/>
            <person name="Teshima H."/>
            <person name="Detter J.C."/>
            <person name="Han C."/>
            <person name="Tapia R."/>
            <person name="Land M."/>
            <person name="Hauser L."/>
            <person name="Kyrpides N."/>
            <person name="Ivanova N."/>
            <person name="Pagani I."/>
            <person name="Sproer C."/>
            <person name="Anderson I."/>
            <person name="Woyke T."/>
        </authorList>
    </citation>
    <scope>NUCLEOTIDE SEQUENCE</scope>
    <source>
        <strain evidence="2">DSM 15624</strain>
    </source>
</reference>
<dbReference type="eggNOG" id="arCOG02462">
    <property type="taxonomic scope" value="Archaea"/>
</dbReference>
<accession>L0JQ17</accession>
<organism evidence="2 4">
    <name type="scientific">Natrinema pellirubrum (strain DSM 15624 / CIP 106293 / JCM 10476 / NCIMB 786 / 157)</name>
    <dbReference type="NCBI Taxonomy" id="797303"/>
    <lineage>
        <taxon>Archaea</taxon>
        <taxon>Methanobacteriati</taxon>
        <taxon>Methanobacteriota</taxon>
        <taxon>Stenosarchaea group</taxon>
        <taxon>Halobacteria</taxon>
        <taxon>Halobacteriales</taxon>
        <taxon>Natrialbaceae</taxon>
        <taxon>Natrinema</taxon>
    </lineage>
</organism>
<dbReference type="STRING" id="797303.Natpe_3131"/>
<dbReference type="PANTHER" id="PTHR31118:SF32">
    <property type="entry name" value="KYNURENINE FORMAMIDASE"/>
    <property type="match status" value="1"/>
</dbReference>
<proteinExistence type="predicted"/>
<dbReference type="SUPFAM" id="SSF102198">
    <property type="entry name" value="Putative cyclase"/>
    <property type="match status" value="1"/>
</dbReference>
<dbReference type="HOGENOM" id="CLU_030671_3_0_2"/>
<dbReference type="KEGG" id="npe:Natpe_3131"/>
<dbReference type="Pfam" id="PF04199">
    <property type="entry name" value="Cyclase"/>
    <property type="match status" value="1"/>
</dbReference>
<evidence type="ECO:0000313" key="2">
    <source>
        <dbReference type="EMBL" id="AGB32923.1"/>
    </source>
</evidence>
<dbReference type="Gene3D" id="3.50.30.50">
    <property type="entry name" value="Putative cyclase"/>
    <property type="match status" value="1"/>
</dbReference>
<dbReference type="GO" id="GO:0019441">
    <property type="term" value="P:L-tryptophan catabolic process to kynurenine"/>
    <property type="evidence" value="ECO:0007669"/>
    <property type="project" value="InterPro"/>
</dbReference>
<gene>
    <name evidence="2" type="ordered locus">Natpe_3131</name>
    <name evidence="3" type="ORF">C488_09746</name>
</gene>
<dbReference type="RefSeq" id="WP_006181326.1">
    <property type="nucleotide sequence ID" value="NC_019962.1"/>
</dbReference>
<dbReference type="EMBL" id="CP003372">
    <property type="protein sequence ID" value="AGB32923.1"/>
    <property type="molecule type" value="Genomic_DNA"/>
</dbReference>
<feature type="region of interest" description="Disordered" evidence="1">
    <location>
        <begin position="1"/>
        <end position="63"/>
    </location>
</feature>
<dbReference type="Proteomes" id="UP000010843">
    <property type="component" value="Chromosome"/>
</dbReference>
<dbReference type="GeneID" id="14333711"/>
<evidence type="ECO:0000313" key="3">
    <source>
        <dbReference type="EMBL" id="ELY75306.1"/>
    </source>
</evidence>
<dbReference type="OrthoDB" id="9014at2157"/>